<name>A0A7G9THC8_PSEMX</name>
<dbReference type="PANTHER" id="PTHR10151">
    <property type="entry name" value="ECTONUCLEOTIDE PYROPHOSPHATASE/PHOSPHODIESTERASE"/>
    <property type="match status" value="1"/>
</dbReference>
<evidence type="ECO:0000256" key="1">
    <source>
        <dbReference type="SAM" id="SignalP"/>
    </source>
</evidence>
<dbReference type="RefSeq" id="WP_187574579.1">
    <property type="nucleotide sequence ID" value="NZ_CP060731.1"/>
</dbReference>
<dbReference type="PROSITE" id="PS51257">
    <property type="entry name" value="PROKAR_LIPOPROTEIN"/>
    <property type="match status" value="1"/>
</dbReference>
<proteinExistence type="predicted"/>
<dbReference type="GO" id="GO:0016787">
    <property type="term" value="F:hydrolase activity"/>
    <property type="evidence" value="ECO:0007669"/>
    <property type="project" value="UniProtKB-ARBA"/>
</dbReference>
<gene>
    <name evidence="2" type="ORF">IAE60_08930</name>
</gene>
<reference evidence="2 3" key="1">
    <citation type="submission" date="2020-08" db="EMBL/GenBank/DDBJ databases">
        <title>Streptomycin Non-resistant strain, P. mexicana.</title>
        <authorList>
            <person name="Ganesh-Kumar S."/>
            <person name="Zhe T."/>
            <person name="Yu Z."/>
            <person name="Min Y."/>
        </authorList>
    </citation>
    <scope>NUCLEOTIDE SEQUENCE [LARGE SCALE GENOMIC DNA]</scope>
    <source>
        <strain evidence="2 3">GTZY2</strain>
    </source>
</reference>
<dbReference type="InterPro" id="IPR017850">
    <property type="entry name" value="Alkaline_phosphatase_core_sf"/>
</dbReference>
<dbReference type="Gene3D" id="3.30.1360.180">
    <property type="match status" value="1"/>
</dbReference>
<feature type="signal peptide" evidence="1">
    <location>
        <begin position="1"/>
        <end position="26"/>
    </location>
</feature>
<dbReference type="PANTHER" id="PTHR10151:SF120">
    <property type="entry name" value="BIS(5'-ADENOSYL)-TRIPHOSPHATASE"/>
    <property type="match status" value="1"/>
</dbReference>
<evidence type="ECO:0000313" key="2">
    <source>
        <dbReference type="EMBL" id="QNN79503.1"/>
    </source>
</evidence>
<dbReference type="Gene3D" id="3.40.720.10">
    <property type="entry name" value="Alkaline Phosphatase, subunit A"/>
    <property type="match status" value="1"/>
</dbReference>
<dbReference type="GeneID" id="81471091"/>
<feature type="chain" id="PRO_5029014286" evidence="1">
    <location>
        <begin position="27"/>
        <end position="421"/>
    </location>
</feature>
<dbReference type="CDD" id="cd16018">
    <property type="entry name" value="Enpp"/>
    <property type="match status" value="1"/>
</dbReference>
<dbReference type="Proteomes" id="UP000515838">
    <property type="component" value="Chromosome"/>
</dbReference>
<protein>
    <submittedName>
        <fullName evidence="2">Alkaline phosphatase family protein</fullName>
    </submittedName>
</protein>
<dbReference type="SUPFAM" id="SSF53649">
    <property type="entry name" value="Alkaline phosphatase-like"/>
    <property type="match status" value="1"/>
</dbReference>
<sequence length="421" mass="46039">MHLPIVRGAWLAMLVLLAACSSPARRADPAPAAASASPPTLLLVSIDGLRADIPGSGRMPTLDALFAQGARAAWVNPSYPTLTFPNHYTLVTGLRPDRHGIVHNDLEDSMLGRFESKKASGRDGRFWGGEPIWVAARRAGLKTATMFWPGSEAEIAGTRPDHWRPFDGKLTPDQRVAEVLAWLDLPAGERPRFITLYMEQYDVAAHAAGTFSPQAMEAMETIDAALAKLLAGLDARGLRADTNLIVLSDHGMADVRTSDTAYLDDVVPESLYAWTSLGPVAHITPHPGQAAEVRRRLVGRHDHYACWDKASLPPAWHYGRNPRIASIVCQVDTGWRLQLRRHPLPHQPLKGEHGFAPEDPQMRAFFVASGPDFVPSVTLPAFDNVDVYPLLAHLLRIRAAQNDGTLQTFTPVLKPRAAPAH</sequence>
<keyword evidence="1" id="KW-0732">Signal</keyword>
<dbReference type="InterPro" id="IPR002591">
    <property type="entry name" value="Phosphodiest/P_Trfase"/>
</dbReference>
<dbReference type="AlphaFoldDB" id="A0A7G9THC8"/>
<accession>A0A7G9THC8</accession>
<evidence type="ECO:0000313" key="3">
    <source>
        <dbReference type="Proteomes" id="UP000515838"/>
    </source>
</evidence>
<dbReference type="EMBL" id="CP060731">
    <property type="protein sequence ID" value="QNN79503.1"/>
    <property type="molecule type" value="Genomic_DNA"/>
</dbReference>
<organism evidence="2 3">
    <name type="scientific">Pseudoxanthomonas mexicana</name>
    <dbReference type="NCBI Taxonomy" id="128785"/>
    <lineage>
        <taxon>Bacteria</taxon>
        <taxon>Pseudomonadati</taxon>
        <taxon>Pseudomonadota</taxon>
        <taxon>Gammaproteobacteria</taxon>
        <taxon>Lysobacterales</taxon>
        <taxon>Lysobacteraceae</taxon>
        <taxon>Pseudoxanthomonas</taxon>
    </lineage>
</organism>
<dbReference type="Pfam" id="PF01663">
    <property type="entry name" value="Phosphodiest"/>
    <property type="match status" value="1"/>
</dbReference>